<gene>
    <name evidence="6" type="ORF">CIMG_12125</name>
</gene>
<dbReference type="Pfam" id="PF00069">
    <property type="entry name" value="Pkinase"/>
    <property type="match status" value="1"/>
</dbReference>
<dbReference type="InterPro" id="IPR011009">
    <property type="entry name" value="Kinase-like_dom_sf"/>
</dbReference>
<dbReference type="Proteomes" id="UP000001261">
    <property type="component" value="Unassembled WGS sequence"/>
</dbReference>
<keyword evidence="2" id="KW-0547">Nucleotide-binding</keyword>
<dbReference type="SUPFAM" id="SSF56112">
    <property type="entry name" value="Protein kinase-like (PK-like)"/>
    <property type="match status" value="1"/>
</dbReference>
<dbReference type="STRING" id="246410.J3K546"/>
<dbReference type="InParanoid" id="J3K546"/>
<keyword evidence="3 6" id="KW-0418">Kinase</keyword>
<evidence type="ECO:0000313" key="6">
    <source>
        <dbReference type="EMBL" id="EAS29508.3"/>
    </source>
</evidence>
<dbReference type="OrthoDB" id="4204376at2759"/>
<dbReference type="InterPro" id="IPR008271">
    <property type="entry name" value="Ser/Thr_kinase_AS"/>
</dbReference>
<dbReference type="PROSITE" id="PS50011">
    <property type="entry name" value="PROTEIN_KINASE_DOM"/>
    <property type="match status" value="1"/>
</dbReference>
<dbReference type="EMBL" id="GG704913">
    <property type="protein sequence ID" value="EAS29508.3"/>
    <property type="molecule type" value="Genomic_DNA"/>
</dbReference>
<dbReference type="SMART" id="SM00220">
    <property type="entry name" value="S_TKc"/>
    <property type="match status" value="1"/>
</dbReference>
<evidence type="ECO:0000256" key="3">
    <source>
        <dbReference type="ARBA" id="ARBA00022777"/>
    </source>
</evidence>
<keyword evidence="6" id="KW-0723">Serine/threonine-protein kinase</keyword>
<dbReference type="PANTHER" id="PTHR44329">
    <property type="entry name" value="SERINE/THREONINE-PROTEIN KINASE TNNI3K-RELATED"/>
    <property type="match status" value="1"/>
</dbReference>
<dbReference type="GO" id="GO:0005524">
    <property type="term" value="F:ATP binding"/>
    <property type="evidence" value="ECO:0007669"/>
    <property type="project" value="UniProtKB-KW"/>
</dbReference>
<keyword evidence="7" id="KW-1185">Reference proteome</keyword>
<keyword evidence="4" id="KW-0067">ATP-binding</keyword>
<dbReference type="RefSeq" id="XP_001241091.2">
    <property type="nucleotide sequence ID" value="XM_001241090.2"/>
</dbReference>
<proteinExistence type="predicted"/>
<dbReference type="GeneID" id="24164002"/>
<dbReference type="GO" id="GO:0004674">
    <property type="term" value="F:protein serine/threonine kinase activity"/>
    <property type="evidence" value="ECO:0007669"/>
    <property type="project" value="UniProtKB-KW"/>
</dbReference>
<keyword evidence="1" id="KW-0808">Transferase</keyword>
<dbReference type="InterPro" id="IPR051681">
    <property type="entry name" value="Ser/Thr_Kinases-Pseudokinases"/>
</dbReference>
<evidence type="ECO:0000256" key="2">
    <source>
        <dbReference type="ARBA" id="ARBA00022741"/>
    </source>
</evidence>
<dbReference type="AlphaFoldDB" id="J3K546"/>
<dbReference type="OMA" id="AKKTHMD"/>
<dbReference type="Gene3D" id="1.10.510.10">
    <property type="entry name" value="Transferase(Phosphotransferase) domain 1"/>
    <property type="match status" value="1"/>
</dbReference>
<evidence type="ECO:0000259" key="5">
    <source>
        <dbReference type="PROSITE" id="PS50011"/>
    </source>
</evidence>
<dbReference type="PANTHER" id="PTHR44329:SF288">
    <property type="entry name" value="MITOGEN-ACTIVATED PROTEIN KINASE KINASE KINASE 20"/>
    <property type="match status" value="1"/>
</dbReference>
<feature type="domain" description="Protein kinase" evidence="5">
    <location>
        <begin position="164"/>
        <end position="409"/>
    </location>
</feature>
<dbReference type="KEGG" id="cim:CIMG_12125"/>
<protein>
    <submittedName>
        <fullName evidence="6">Serine/threonine protein kinase</fullName>
    </submittedName>
</protein>
<dbReference type="InterPro" id="IPR000719">
    <property type="entry name" value="Prot_kinase_dom"/>
</dbReference>
<accession>J3K546</accession>
<sequence>MPAVSLPITLTTPIQFKSYSENEDYLVEEKPEPNHRSQTLVYCSRESQWWIKVTFRGRVYDILNEPTISHRTSKKERRKQFQNFVRLIDYGALPLLDDTVTELILDDGGQGSKVIIHAFEEFTSNPFVKIAAKLRCTIREDPSRVIYPSCDEFPSFRCINSSELCDKTEITDGVFQVRNANSKMPYILKVVNRPLYQPHDTEVIRKELENLEIFRGAPNIVQAAGIEVSTNPYMTSNTRDQPLIVSGIVLEFYSGGSIQRVLSEHRLLEHSWEKWPKQIAIALDWFHAAGITHMDIKPSNVVLDADGNAVLIDISGIGGITHGWRAPEIRDEISPNELPYRVRKSNDTWAYGKFLSELVRHAKDSPITRILKRIAGCLMVESVHGRMTMFEAISELSGIDNIDRSLPQT</sequence>
<dbReference type="VEuPathDB" id="FungiDB:CIMG_12125"/>
<name>J3K546_COCIM</name>
<evidence type="ECO:0000256" key="1">
    <source>
        <dbReference type="ARBA" id="ARBA00022679"/>
    </source>
</evidence>
<organism evidence="6 7">
    <name type="scientific">Coccidioides immitis (strain RS)</name>
    <name type="common">Valley fever fungus</name>
    <dbReference type="NCBI Taxonomy" id="246410"/>
    <lineage>
        <taxon>Eukaryota</taxon>
        <taxon>Fungi</taxon>
        <taxon>Dikarya</taxon>
        <taxon>Ascomycota</taxon>
        <taxon>Pezizomycotina</taxon>
        <taxon>Eurotiomycetes</taxon>
        <taxon>Eurotiomycetidae</taxon>
        <taxon>Onygenales</taxon>
        <taxon>Onygenaceae</taxon>
        <taxon>Coccidioides</taxon>
    </lineage>
</organism>
<reference evidence="7" key="2">
    <citation type="journal article" date="2010" name="Genome Res.">
        <title>Population genomic sequencing of Coccidioides fungi reveals recent hybridization and transposon control.</title>
        <authorList>
            <person name="Neafsey D.E."/>
            <person name="Barker B.M."/>
            <person name="Sharpton T.J."/>
            <person name="Stajich J.E."/>
            <person name="Park D.J."/>
            <person name="Whiston E."/>
            <person name="Hung C.-Y."/>
            <person name="McMahan C."/>
            <person name="White J."/>
            <person name="Sykes S."/>
            <person name="Heiman D."/>
            <person name="Young S."/>
            <person name="Zeng Q."/>
            <person name="Abouelleil A."/>
            <person name="Aftuck L."/>
            <person name="Bessette D."/>
            <person name="Brown A."/>
            <person name="FitzGerald M."/>
            <person name="Lui A."/>
            <person name="Macdonald J.P."/>
            <person name="Priest M."/>
            <person name="Orbach M.J."/>
            <person name="Galgiani J.N."/>
            <person name="Kirkland T.N."/>
            <person name="Cole G.T."/>
            <person name="Birren B.W."/>
            <person name="Henn M.R."/>
            <person name="Taylor J.W."/>
            <person name="Rounsley S.D."/>
        </authorList>
    </citation>
    <scope>GENOME REANNOTATION</scope>
    <source>
        <strain evidence="7">RS</strain>
    </source>
</reference>
<dbReference type="PROSITE" id="PS00108">
    <property type="entry name" value="PROTEIN_KINASE_ST"/>
    <property type="match status" value="1"/>
</dbReference>
<evidence type="ECO:0000256" key="4">
    <source>
        <dbReference type="ARBA" id="ARBA00022840"/>
    </source>
</evidence>
<evidence type="ECO:0000313" key="7">
    <source>
        <dbReference type="Proteomes" id="UP000001261"/>
    </source>
</evidence>
<reference evidence="7" key="1">
    <citation type="journal article" date="2009" name="Genome Res.">
        <title>Comparative genomic analyses of the human fungal pathogens Coccidioides and their relatives.</title>
        <authorList>
            <person name="Sharpton T.J."/>
            <person name="Stajich J.E."/>
            <person name="Rounsley S.D."/>
            <person name="Gardner M.J."/>
            <person name="Wortman J.R."/>
            <person name="Jordar V.S."/>
            <person name="Maiti R."/>
            <person name="Kodira C.D."/>
            <person name="Neafsey D.E."/>
            <person name="Zeng Q."/>
            <person name="Hung C.-Y."/>
            <person name="McMahan C."/>
            <person name="Muszewska A."/>
            <person name="Grynberg M."/>
            <person name="Mandel M.A."/>
            <person name="Kellner E.M."/>
            <person name="Barker B.M."/>
            <person name="Galgiani J.N."/>
            <person name="Orbach M.J."/>
            <person name="Kirkland T.N."/>
            <person name="Cole G.T."/>
            <person name="Henn M.R."/>
            <person name="Birren B.W."/>
            <person name="Taylor J.W."/>
        </authorList>
    </citation>
    <scope>NUCLEOTIDE SEQUENCE [LARGE SCALE GENOMIC DNA]</scope>
    <source>
        <strain evidence="7">RS</strain>
    </source>
</reference>